<feature type="domain" description="DUF2264" evidence="2">
    <location>
        <begin position="410"/>
        <end position="596"/>
    </location>
</feature>
<feature type="domain" description="DUF2264" evidence="1">
    <location>
        <begin position="36"/>
        <end position="384"/>
    </location>
</feature>
<dbReference type="InterPro" id="IPR049237">
    <property type="entry name" value="DUF2264_C"/>
</dbReference>
<dbReference type="AlphaFoldDB" id="A0A4R5NQ83"/>
<proteinExistence type="predicted"/>
<evidence type="ECO:0000313" key="4">
    <source>
        <dbReference type="Proteomes" id="UP000295181"/>
    </source>
</evidence>
<dbReference type="Pfam" id="PF20938">
    <property type="entry name" value="DUF2264_C"/>
    <property type="match status" value="1"/>
</dbReference>
<evidence type="ECO:0000313" key="3">
    <source>
        <dbReference type="EMBL" id="TDG78837.1"/>
    </source>
</evidence>
<dbReference type="PANTHER" id="PTHR35339">
    <property type="entry name" value="LINALOOL DEHYDRATASE_ISOMERASE DOMAIN-CONTAINING PROTEIN"/>
    <property type="match status" value="1"/>
</dbReference>
<evidence type="ECO:0008006" key="5">
    <source>
        <dbReference type="Google" id="ProtNLM"/>
    </source>
</evidence>
<dbReference type="PIRSF" id="PIRSF014753">
    <property type="entry name" value="UCP014753"/>
    <property type="match status" value="1"/>
</dbReference>
<organism evidence="3 4">
    <name type="scientific">Lentilactobacillus buchneri DSM 20057</name>
    <dbReference type="NCBI Taxonomy" id="1423728"/>
    <lineage>
        <taxon>Bacteria</taxon>
        <taxon>Bacillati</taxon>
        <taxon>Bacillota</taxon>
        <taxon>Bacilli</taxon>
        <taxon>Lactobacillales</taxon>
        <taxon>Lactobacillaceae</taxon>
        <taxon>Lentilactobacillus</taxon>
    </lineage>
</organism>
<comment type="caution">
    <text evidence="3">The sequence shown here is derived from an EMBL/GenBank/DDBJ whole genome shotgun (WGS) entry which is preliminary data.</text>
</comment>
<reference evidence="3 4" key="1">
    <citation type="journal article" date="2019" name="Appl. Microbiol. Biotechnol.">
        <title>Uncovering carbohydrate metabolism through a genotype-phenotype association study of 56 lactic acid bacteria genomes.</title>
        <authorList>
            <person name="Buron-Moles G."/>
            <person name="Chailyan A."/>
            <person name="Dolejs I."/>
            <person name="Forster J."/>
            <person name="Miks M.H."/>
        </authorList>
    </citation>
    <scope>NUCLEOTIDE SEQUENCE [LARGE SCALE GENOMIC DNA]</scope>
    <source>
        <strain evidence="3 4">ATCC 4005</strain>
    </source>
</reference>
<protein>
    <recommendedName>
        <fullName evidence="5">DUF2264 domain-containing protein</fullName>
    </recommendedName>
</protein>
<evidence type="ECO:0000259" key="2">
    <source>
        <dbReference type="Pfam" id="PF20938"/>
    </source>
</evidence>
<dbReference type="PANTHER" id="PTHR35339:SF4">
    <property type="entry name" value="LINALOOL DEHYDRATASE_ISOMERASE DOMAIN-CONTAINING PROTEIN"/>
    <property type="match status" value="1"/>
</dbReference>
<accession>A0A4R5NQ83</accession>
<gene>
    <name evidence="3" type="ORF">C5L32_000707</name>
</gene>
<dbReference type="InterPro" id="IPR016624">
    <property type="entry name" value="UCP014753"/>
</dbReference>
<dbReference type="InterPro" id="IPR049349">
    <property type="entry name" value="DUF2264_N"/>
</dbReference>
<sequence length="646" mass="73853">MINTVKALSKYNDEVILTVKRKLFNEQIKDNPLRSKADVKAALVDILAPAMEVLAQQKRKGRFRMSDSGAVYLQDKTEVEGFMRLLWGLGPFFSDKKRVYERPDWYELVTQGILAGTDPDDPDYWGGDLGDYDQVFVEMGALTAFLYETKDYFWDNLTVKKQKTIVKWMDQVNHKVIPKTNWLFFRAMVNQFITDSGYMDNSELIDADYAITNKHYLGHGWSYDGYVNQIDNYIPFAYQFFTILTVGLAHTDNKQSQLLKERAQKFVPSYANWFAADGAALPYGRSLDYRFAQAAFWAAYAYAHVDMPEGYSLGDIKHLLLNNLRWWFQQNIFQTDGLIPIGYAYPNMNFAEGYNGPASAYWALKTFIFFALPDDDPFWTTKESDDFKFEALKKQPEPRMLIAHSQNGLEVQSFTAGQHSHEHAHGEAKYEKYVYSTTFGFSTPKGSVLLKQGAYDNTLAVAESENFWQTAFKYDDYAIHDNYVYSDWKPYDDVEIKNFVVPAMPWHVRVHEVNTGRELHLAEGSFSAPDSGAPDEYEMKTRAANAVFYHSRVGITGLVGLSKELTTELSTPEPNTNLYFNKTKIPLQTGVLAPGKYTLISLYLGDRELESLDDDGKIVIPEVKLDGNKLTISFNDHTVGADFDEF</sequence>
<evidence type="ECO:0000259" key="1">
    <source>
        <dbReference type="Pfam" id="PF10022"/>
    </source>
</evidence>
<dbReference type="EMBL" id="PUFP01000033">
    <property type="protein sequence ID" value="TDG78837.1"/>
    <property type="molecule type" value="Genomic_DNA"/>
</dbReference>
<dbReference type="Pfam" id="PF10022">
    <property type="entry name" value="DUF2264"/>
    <property type="match status" value="1"/>
</dbReference>
<dbReference type="Proteomes" id="UP000295181">
    <property type="component" value="Unassembled WGS sequence"/>
</dbReference>
<name>A0A4R5NQ83_LENBU</name>